<reference evidence="2 3" key="1">
    <citation type="journal article" date="2022" name="Int. J. Syst. Evol. Microbiol.">
        <title>Prevotella herbatica sp. nov., a plant polysaccharide-decomposing anaerobic bacterium isolated from a methanogenic reactor.</title>
        <authorList>
            <person name="Uek A."/>
            <person name="Tonouchi A."/>
            <person name="Kaku N."/>
            <person name="Ueki K."/>
        </authorList>
    </citation>
    <scope>NUCLEOTIDE SEQUENCE [LARGE SCALE GENOMIC DNA]</scope>
    <source>
        <strain evidence="2 3">WR041</strain>
    </source>
</reference>
<name>A0ABM7P0Y8_9BACT</name>
<gene>
    <name evidence="2" type="ORF">prwr041_23230</name>
</gene>
<organism evidence="2 3">
    <name type="scientific">Prevotella herbatica</name>
    <dbReference type="NCBI Taxonomy" id="2801997"/>
    <lineage>
        <taxon>Bacteria</taxon>
        <taxon>Pseudomonadati</taxon>
        <taxon>Bacteroidota</taxon>
        <taxon>Bacteroidia</taxon>
        <taxon>Bacteroidales</taxon>
        <taxon>Prevotellaceae</taxon>
        <taxon>Prevotella</taxon>
    </lineage>
</organism>
<dbReference type="Proteomes" id="UP001319045">
    <property type="component" value="Chromosome"/>
</dbReference>
<dbReference type="EMBL" id="AP024484">
    <property type="protein sequence ID" value="BCS86430.1"/>
    <property type="molecule type" value="Genomic_DNA"/>
</dbReference>
<sequence length="146" mass="16793">MKKMMAILAIAIAASSITANASSRHEKNWRHNNGHVVMMDNDHNRHNGGDRVYNIGRGHRGNDVVIINNYGRRDRGHRMVRHEPPPVRFAHHAHPFIGYRISEMPRGARRIYRDHHEYYVYEGYVYNPVVTAAGIIFEAIALASTR</sequence>
<evidence type="ECO:0000256" key="1">
    <source>
        <dbReference type="SAM" id="SignalP"/>
    </source>
</evidence>
<dbReference type="RefSeq" id="WP_207153993.1">
    <property type="nucleotide sequence ID" value="NZ_AP024484.1"/>
</dbReference>
<keyword evidence="3" id="KW-1185">Reference proteome</keyword>
<accession>A0ABM7P0Y8</accession>
<evidence type="ECO:0000313" key="3">
    <source>
        <dbReference type="Proteomes" id="UP001319045"/>
    </source>
</evidence>
<proteinExistence type="predicted"/>
<protein>
    <recommendedName>
        <fullName evidence="4">Nickel/cobalt transporter regulator</fullName>
    </recommendedName>
</protein>
<evidence type="ECO:0000313" key="2">
    <source>
        <dbReference type="EMBL" id="BCS86430.1"/>
    </source>
</evidence>
<feature type="signal peptide" evidence="1">
    <location>
        <begin position="1"/>
        <end position="21"/>
    </location>
</feature>
<feature type="chain" id="PRO_5046372651" description="Nickel/cobalt transporter regulator" evidence="1">
    <location>
        <begin position="22"/>
        <end position="146"/>
    </location>
</feature>
<evidence type="ECO:0008006" key="4">
    <source>
        <dbReference type="Google" id="ProtNLM"/>
    </source>
</evidence>
<keyword evidence="1" id="KW-0732">Signal</keyword>